<dbReference type="EMBL" id="BONE01000007">
    <property type="protein sequence ID" value="GIF71843.1"/>
    <property type="molecule type" value="Genomic_DNA"/>
</dbReference>
<accession>A0ABQ4CLH9</accession>
<evidence type="ECO:0000313" key="3">
    <source>
        <dbReference type="Proteomes" id="UP000604117"/>
    </source>
</evidence>
<comment type="caution">
    <text evidence="2">The sequence shown here is derived from an EMBL/GenBank/DDBJ whole genome shotgun (WGS) entry which is preliminary data.</text>
</comment>
<gene>
    <name evidence="2" type="ORF">Asi02nite_13610</name>
</gene>
<feature type="region of interest" description="Disordered" evidence="1">
    <location>
        <begin position="1"/>
        <end position="53"/>
    </location>
</feature>
<dbReference type="Proteomes" id="UP000604117">
    <property type="component" value="Unassembled WGS sequence"/>
</dbReference>
<sequence length="89" mass="9153">MPTSARVPPARAVPQLVQKAASEGMGRPHWPHGGASSAPQPPQNRSFSAGVRPQRVQAAGMATLLATSVPVKGFAAYARPGTVRNCPVG</sequence>
<protein>
    <submittedName>
        <fullName evidence="2">Uncharacterized protein</fullName>
    </submittedName>
</protein>
<evidence type="ECO:0000256" key="1">
    <source>
        <dbReference type="SAM" id="MobiDB-lite"/>
    </source>
</evidence>
<organism evidence="2 3">
    <name type="scientific">Asanoa siamensis</name>
    <dbReference type="NCBI Taxonomy" id="926357"/>
    <lineage>
        <taxon>Bacteria</taxon>
        <taxon>Bacillati</taxon>
        <taxon>Actinomycetota</taxon>
        <taxon>Actinomycetes</taxon>
        <taxon>Micromonosporales</taxon>
        <taxon>Micromonosporaceae</taxon>
        <taxon>Asanoa</taxon>
    </lineage>
</organism>
<proteinExistence type="predicted"/>
<evidence type="ECO:0000313" key="2">
    <source>
        <dbReference type="EMBL" id="GIF71843.1"/>
    </source>
</evidence>
<keyword evidence="3" id="KW-1185">Reference proteome</keyword>
<name>A0ABQ4CLH9_9ACTN</name>
<reference evidence="2 3" key="1">
    <citation type="submission" date="2021-01" db="EMBL/GenBank/DDBJ databases">
        <title>Whole genome shotgun sequence of Asanoa siamensis NBRC 107932.</title>
        <authorList>
            <person name="Komaki H."/>
            <person name="Tamura T."/>
        </authorList>
    </citation>
    <scope>NUCLEOTIDE SEQUENCE [LARGE SCALE GENOMIC DNA]</scope>
    <source>
        <strain evidence="2 3">NBRC 107932</strain>
    </source>
</reference>